<dbReference type="STRING" id="905079.L1J807"/>
<dbReference type="InterPro" id="IPR036412">
    <property type="entry name" value="HAD-like_sf"/>
</dbReference>
<organism evidence="2">
    <name type="scientific">Guillardia theta (strain CCMP2712)</name>
    <name type="common">Cryptophyte</name>
    <dbReference type="NCBI Taxonomy" id="905079"/>
    <lineage>
        <taxon>Eukaryota</taxon>
        <taxon>Cryptophyceae</taxon>
        <taxon>Pyrenomonadales</taxon>
        <taxon>Geminigeraceae</taxon>
        <taxon>Guillardia</taxon>
    </lineage>
</organism>
<dbReference type="PANTHER" id="PTHR19288:SF90">
    <property type="entry name" value="OS08G0542600 PROTEIN"/>
    <property type="match status" value="1"/>
</dbReference>
<reference evidence="4" key="2">
    <citation type="submission" date="2012-11" db="EMBL/GenBank/DDBJ databases">
        <authorList>
            <person name="Kuo A."/>
            <person name="Curtis B.A."/>
            <person name="Tanifuji G."/>
            <person name="Burki F."/>
            <person name="Gruber A."/>
            <person name="Irimia M."/>
            <person name="Maruyama S."/>
            <person name="Arias M.C."/>
            <person name="Ball S.G."/>
            <person name="Gile G.H."/>
            <person name="Hirakawa Y."/>
            <person name="Hopkins J.F."/>
            <person name="Rensing S.A."/>
            <person name="Schmutz J."/>
            <person name="Symeonidi A."/>
            <person name="Elias M."/>
            <person name="Eveleigh R.J."/>
            <person name="Herman E.K."/>
            <person name="Klute M.J."/>
            <person name="Nakayama T."/>
            <person name="Obornik M."/>
            <person name="Reyes-Prieto A."/>
            <person name="Armbrust E.V."/>
            <person name="Aves S.J."/>
            <person name="Beiko R.G."/>
            <person name="Coutinho P."/>
            <person name="Dacks J.B."/>
            <person name="Durnford D.G."/>
            <person name="Fast N.M."/>
            <person name="Green B.R."/>
            <person name="Grisdale C."/>
            <person name="Hempe F."/>
            <person name="Henrissat B."/>
            <person name="Hoppner M.P."/>
            <person name="Ishida K.-I."/>
            <person name="Kim E."/>
            <person name="Koreny L."/>
            <person name="Kroth P.G."/>
            <person name="Liu Y."/>
            <person name="Malik S.-B."/>
            <person name="Maier U.G."/>
            <person name="McRose D."/>
            <person name="Mock T."/>
            <person name="Neilson J.A."/>
            <person name="Onodera N.T."/>
            <person name="Poole A.M."/>
            <person name="Pritham E.J."/>
            <person name="Richards T.A."/>
            <person name="Rocap G."/>
            <person name="Roy S.W."/>
            <person name="Sarai C."/>
            <person name="Schaack S."/>
            <person name="Shirato S."/>
            <person name="Slamovits C.H."/>
            <person name="Spencer D.F."/>
            <person name="Suzuki S."/>
            <person name="Worden A.Z."/>
            <person name="Zauner S."/>
            <person name="Barry K."/>
            <person name="Bell C."/>
            <person name="Bharti A.K."/>
            <person name="Crow J.A."/>
            <person name="Grimwood J."/>
            <person name="Kramer R."/>
            <person name="Lindquist E."/>
            <person name="Lucas S."/>
            <person name="Salamov A."/>
            <person name="McFadden G.I."/>
            <person name="Lane C.E."/>
            <person name="Keeling P.J."/>
            <person name="Gray M.W."/>
            <person name="Grigoriev I.V."/>
            <person name="Archibald J.M."/>
        </authorList>
    </citation>
    <scope>NUCLEOTIDE SEQUENCE</scope>
    <source>
        <strain evidence="4">CCMP2712</strain>
    </source>
</reference>
<dbReference type="OMA" id="ILCDVWG"/>
<dbReference type="Pfam" id="PF13242">
    <property type="entry name" value="Hydrolase_like"/>
    <property type="match status" value="1"/>
</dbReference>
<dbReference type="OrthoDB" id="426235at2759"/>
<reference evidence="2 4" key="1">
    <citation type="journal article" date="2012" name="Nature">
        <title>Algal genomes reveal evolutionary mosaicism and the fate of nucleomorphs.</title>
        <authorList>
            <consortium name="DOE Joint Genome Institute"/>
            <person name="Curtis B.A."/>
            <person name="Tanifuji G."/>
            <person name="Burki F."/>
            <person name="Gruber A."/>
            <person name="Irimia M."/>
            <person name="Maruyama S."/>
            <person name="Arias M.C."/>
            <person name="Ball S.G."/>
            <person name="Gile G.H."/>
            <person name="Hirakawa Y."/>
            <person name="Hopkins J.F."/>
            <person name="Kuo A."/>
            <person name="Rensing S.A."/>
            <person name="Schmutz J."/>
            <person name="Symeonidi A."/>
            <person name="Elias M."/>
            <person name="Eveleigh R.J."/>
            <person name="Herman E.K."/>
            <person name="Klute M.J."/>
            <person name="Nakayama T."/>
            <person name="Obornik M."/>
            <person name="Reyes-Prieto A."/>
            <person name="Armbrust E.V."/>
            <person name="Aves S.J."/>
            <person name="Beiko R.G."/>
            <person name="Coutinho P."/>
            <person name="Dacks J.B."/>
            <person name="Durnford D.G."/>
            <person name="Fast N.M."/>
            <person name="Green B.R."/>
            <person name="Grisdale C.J."/>
            <person name="Hempel F."/>
            <person name="Henrissat B."/>
            <person name="Hoppner M.P."/>
            <person name="Ishida K."/>
            <person name="Kim E."/>
            <person name="Koreny L."/>
            <person name="Kroth P.G."/>
            <person name="Liu Y."/>
            <person name="Malik S.B."/>
            <person name="Maier U.G."/>
            <person name="McRose D."/>
            <person name="Mock T."/>
            <person name="Neilson J.A."/>
            <person name="Onodera N.T."/>
            <person name="Poole A.M."/>
            <person name="Pritham E.J."/>
            <person name="Richards T.A."/>
            <person name="Rocap G."/>
            <person name="Roy S.W."/>
            <person name="Sarai C."/>
            <person name="Schaack S."/>
            <person name="Shirato S."/>
            <person name="Slamovits C.H."/>
            <person name="Spencer D.F."/>
            <person name="Suzuki S."/>
            <person name="Worden A.Z."/>
            <person name="Zauner S."/>
            <person name="Barry K."/>
            <person name="Bell C."/>
            <person name="Bharti A.K."/>
            <person name="Crow J.A."/>
            <person name="Grimwood J."/>
            <person name="Kramer R."/>
            <person name="Lindquist E."/>
            <person name="Lucas S."/>
            <person name="Salamov A."/>
            <person name="McFadden G.I."/>
            <person name="Lane C.E."/>
            <person name="Keeling P.J."/>
            <person name="Gray M.W."/>
            <person name="Grigoriev I.V."/>
            <person name="Archibald J.M."/>
        </authorList>
    </citation>
    <scope>NUCLEOTIDE SEQUENCE</scope>
    <source>
        <strain evidence="2 4">CCMP2712</strain>
    </source>
</reference>
<dbReference type="AlphaFoldDB" id="L1J807"/>
<dbReference type="InterPro" id="IPR023214">
    <property type="entry name" value="HAD_sf"/>
</dbReference>
<reference evidence="3" key="3">
    <citation type="submission" date="2016-03" db="UniProtKB">
        <authorList>
            <consortium name="EnsemblProtists"/>
        </authorList>
    </citation>
    <scope>IDENTIFICATION</scope>
</reference>
<dbReference type="SUPFAM" id="SSF56784">
    <property type="entry name" value="HAD-like"/>
    <property type="match status" value="1"/>
</dbReference>
<dbReference type="EMBL" id="JH993004">
    <property type="protein sequence ID" value="EKX44462.1"/>
    <property type="molecule type" value="Genomic_DNA"/>
</dbReference>
<dbReference type="PANTHER" id="PTHR19288">
    <property type="entry name" value="4-NITROPHENYLPHOSPHATASE-RELATED"/>
    <property type="match status" value="1"/>
</dbReference>
<proteinExistence type="predicted"/>
<dbReference type="eggNOG" id="ENOG502QU6A">
    <property type="taxonomic scope" value="Eukaryota"/>
</dbReference>
<accession>L1J807</accession>
<sequence>MMGVWRVGAGVWLMLDLCVGFTMRPTMLPRAYQRAVDGISRSRGVQSLMGQASQSATKGTQVWNGIGELANRYDAFLIDQWGVMHDGKKAYGGAVECMKQLQEMGKKIFLLSNSSRRKGNSLNKIDGMGFHSASILDLITSGEVGWQCLSQRPAGTPFESLGNKVFVFGNGEEDEQYVTSAGLEFADIEDADFVLARGLFTMHGLSEVLQREGPNKYEAWDMEARSCLQLPMVVTNPDFVRPDGKDSPMPGKLAAMYESMLMAQLCGERKVTYVGKPHSLVYEQAFQRLKEVSGDVDRSRVCAIGDSILHDIAGAHRTGIDSIFIADGIHAEFLGLQQGKPGQSLEQVDIEHLSRELSALPPTHAVPHFQW</sequence>
<evidence type="ECO:0000256" key="1">
    <source>
        <dbReference type="SAM" id="SignalP"/>
    </source>
</evidence>
<dbReference type="NCBIfam" id="TIGR01459">
    <property type="entry name" value="HAD-SF-IIA-hyp4"/>
    <property type="match status" value="1"/>
</dbReference>
<dbReference type="RefSeq" id="XP_005831442.1">
    <property type="nucleotide sequence ID" value="XM_005831385.1"/>
</dbReference>
<evidence type="ECO:0000313" key="4">
    <source>
        <dbReference type="Proteomes" id="UP000011087"/>
    </source>
</evidence>
<gene>
    <name evidence="2" type="ORF">GUITHDRAFT_163559</name>
</gene>
<dbReference type="GeneID" id="17301129"/>
<dbReference type="GO" id="GO:0005737">
    <property type="term" value="C:cytoplasm"/>
    <property type="evidence" value="ECO:0007669"/>
    <property type="project" value="TreeGrafter"/>
</dbReference>
<dbReference type="KEGG" id="gtt:GUITHDRAFT_163559"/>
<dbReference type="EnsemblProtists" id="EKX44462">
    <property type="protein sequence ID" value="EKX44462"/>
    <property type="gene ID" value="GUITHDRAFT_163559"/>
</dbReference>
<keyword evidence="1" id="KW-0732">Signal</keyword>
<dbReference type="Gene3D" id="3.40.50.1000">
    <property type="entry name" value="HAD superfamily/HAD-like"/>
    <property type="match status" value="2"/>
</dbReference>
<dbReference type="Pfam" id="PF13344">
    <property type="entry name" value="Hydrolase_6"/>
    <property type="match status" value="1"/>
</dbReference>
<name>L1J807_GUITC</name>
<evidence type="ECO:0000313" key="2">
    <source>
        <dbReference type="EMBL" id="EKX44462.1"/>
    </source>
</evidence>
<evidence type="ECO:0000313" key="3">
    <source>
        <dbReference type="EnsemblProtists" id="EKX44462"/>
    </source>
</evidence>
<dbReference type="HOGENOM" id="CLU_043473_2_1_1"/>
<feature type="chain" id="PRO_5008771081" evidence="1">
    <location>
        <begin position="21"/>
        <end position="371"/>
    </location>
</feature>
<dbReference type="InterPro" id="IPR006356">
    <property type="entry name" value="HAD-SF_hydro_IIA_hyp3"/>
</dbReference>
<feature type="signal peptide" evidence="1">
    <location>
        <begin position="1"/>
        <end position="20"/>
    </location>
</feature>
<dbReference type="PaxDb" id="55529-EKX44462"/>
<keyword evidence="4" id="KW-1185">Reference proteome</keyword>
<dbReference type="InterPro" id="IPR006357">
    <property type="entry name" value="HAD-SF_hydro_IIA"/>
</dbReference>
<protein>
    <submittedName>
        <fullName evidence="2 3">Uncharacterized protein</fullName>
    </submittedName>
</protein>
<dbReference type="GO" id="GO:0016791">
    <property type="term" value="F:phosphatase activity"/>
    <property type="evidence" value="ECO:0007669"/>
    <property type="project" value="TreeGrafter"/>
</dbReference>
<dbReference type="Proteomes" id="UP000011087">
    <property type="component" value="Unassembled WGS sequence"/>
</dbReference>